<keyword evidence="4" id="KW-1185">Reference proteome</keyword>
<dbReference type="Proteomes" id="UP000016934">
    <property type="component" value="Unassembled WGS sequence"/>
</dbReference>
<keyword evidence="2" id="KW-0732">Signal</keyword>
<protein>
    <recommendedName>
        <fullName evidence="5">Secreted protein</fullName>
    </recommendedName>
</protein>
<evidence type="ECO:0000313" key="3">
    <source>
        <dbReference type="EMBL" id="EMD68862.1"/>
    </source>
</evidence>
<dbReference type="RefSeq" id="XP_007696362.1">
    <property type="nucleotide sequence ID" value="XM_007698172.1"/>
</dbReference>
<evidence type="ECO:0000313" key="4">
    <source>
        <dbReference type="Proteomes" id="UP000016934"/>
    </source>
</evidence>
<evidence type="ECO:0000256" key="1">
    <source>
        <dbReference type="SAM" id="MobiDB-lite"/>
    </source>
</evidence>
<evidence type="ECO:0000256" key="2">
    <source>
        <dbReference type="SAM" id="SignalP"/>
    </source>
</evidence>
<feature type="signal peptide" evidence="2">
    <location>
        <begin position="1"/>
        <end position="24"/>
    </location>
</feature>
<name>M2TJI5_COCSN</name>
<gene>
    <name evidence="3" type="ORF">COCSADRAFT_277480</name>
</gene>
<feature type="compositionally biased region" description="Basic residues" evidence="1">
    <location>
        <begin position="99"/>
        <end position="110"/>
    </location>
</feature>
<sequence length="128" mass="14914">MRRYCYSPCSFCLSICLCPVCLLSQHRYSISSFSLFLSLSFQPANDYYSHQLFPLSLTNPQTHTYTGTRLHIPTPPIQSCQSRLTSRTRIQKREEKKNKFQHKERRRKTRPVSPILSTFLSPSHSCIA</sequence>
<reference evidence="3 4" key="1">
    <citation type="journal article" date="2012" name="PLoS Pathog.">
        <title>Diverse lifestyles and strategies of plant pathogenesis encoded in the genomes of eighteen Dothideomycetes fungi.</title>
        <authorList>
            <person name="Ohm R.A."/>
            <person name="Feau N."/>
            <person name="Henrissat B."/>
            <person name="Schoch C.L."/>
            <person name="Horwitz B.A."/>
            <person name="Barry K.W."/>
            <person name="Condon B.J."/>
            <person name="Copeland A.C."/>
            <person name="Dhillon B."/>
            <person name="Glaser F."/>
            <person name="Hesse C.N."/>
            <person name="Kosti I."/>
            <person name="LaButti K."/>
            <person name="Lindquist E.A."/>
            <person name="Lucas S."/>
            <person name="Salamov A.A."/>
            <person name="Bradshaw R.E."/>
            <person name="Ciuffetti L."/>
            <person name="Hamelin R.C."/>
            <person name="Kema G.H.J."/>
            <person name="Lawrence C."/>
            <person name="Scott J.A."/>
            <person name="Spatafora J.W."/>
            <person name="Turgeon B.G."/>
            <person name="de Wit P.J.G.M."/>
            <person name="Zhong S."/>
            <person name="Goodwin S.B."/>
            <person name="Grigoriev I.V."/>
        </authorList>
    </citation>
    <scope>NUCLEOTIDE SEQUENCE [LARGE SCALE GENOMIC DNA]</scope>
    <source>
        <strain evidence="4">ND90Pr / ATCC 201652</strain>
    </source>
</reference>
<dbReference type="AlphaFoldDB" id="M2TJI5"/>
<reference evidence="4" key="2">
    <citation type="journal article" date="2013" name="PLoS Genet.">
        <title>Comparative genome structure, secondary metabolite, and effector coding capacity across Cochliobolus pathogens.</title>
        <authorList>
            <person name="Condon B.J."/>
            <person name="Leng Y."/>
            <person name="Wu D."/>
            <person name="Bushley K.E."/>
            <person name="Ohm R.A."/>
            <person name="Otillar R."/>
            <person name="Martin J."/>
            <person name="Schackwitz W."/>
            <person name="Grimwood J."/>
            <person name="MohdZainudin N."/>
            <person name="Xue C."/>
            <person name="Wang R."/>
            <person name="Manning V.A."/>
            <person name="Dhillon B."/>
            <person name="Tu Z.J."/>
            <person name="Steffenson B.J."/>
            <person name="Salamov A."/>
            <person name="Sun H."/>
            <person name="Lowry S."/>
            <person name="LaButti K."/>
            <person name="Han J."/>
            <person name="Copeland A."/>
            <person name="Lindquist E."/>
            <person name="Barry K."/>
            <person name="Schmutz J."/>
            <person name="Baker S.E."/>
            <person name="Ciuffetti L.M."/>
            <person name="Grigoriev I.V."/>
            <person name="Zhong S."/>
            <person name="Turgeon B.G."/>
        </authorList>
    </citation>
    <scope>NUCLEOTIDE SEQUENCE [LARGE SCALE GENOMIC DNA]</scope>
    <source>
        <strain evidence="4">ND90Pr / ATCC 201652</strain>
    </source>
</reference>
<dbReference type="EMBL" id="KB445638">
    <property type="protein sequence ID" value="EMD68862.1"/>
    <property type="molecule type" value="Genomic_DNA"/>
</dbReference>
<feature type="chain" id="PRO_5004026540" description="Secreted protein" evidence="2">
    <location>
        <begin position="25"/>
        <end position="128"/>
    </location>
</feature>
<organism evidence="3 4">
    <name type="scientific">Cochliobolus sativus (strain ND90Pr / ATCC 201652)</name>
    <name type="common">Common root rot and spot blotch fungus</name>
    <name type="synonym">Bipolaris sorokiniana</name>
    <dbReference type="NCBI Taxonomy" id="665912"/>
    <lineage>
        <taxon>Eukaryota</taxon>
        <taxon>Fungi</taxon>
        <taxon>Dikarya</taxon>
        <taxon>Ascomycota</taxon>
        <taxon>Pezizomycotina</taxon>
        <taxon>Dothideomycetes</taxon>
        <taxon>Pleosporomycetidae</taxon>
        <taxon>Pleosporales</taxon>
        <taxon>Pleosporineae</taxon>
        <taxon>Pleosporaceae</taxon>
        <taxon>Bipolaris</taxon>
    </lineage>
</organism>
<accession>M2TJI5</accession>
<evidence type="ECO:0008006" key="5">
    <source>
        <dbReference type="Google" id="ProtNLM"/>
    </source>
</evidence>
<dbReference type="KEGG" id="bsc:COCSADRAFT_277480"/>
<dbReference type="HOGENOM" id="CLU_1959383_0_0_1"/>
<dbReference type="GeneID" id="19135744"/>
<proteinExistence type="predicted"/>
<feature type="region of interest" description="Disordered" evidence="1">
    <location>
        <begin position="83"/>
        <end position="111"/>
    </location>
</feature>